<feature type="region of interest" description="Disordered" evidence="1">
    <location>
        <begin position="44"/>
        <end position="186"/>
    </location>
</feature>
<dbReference type="AlphaFoldDB" id="A0AAV7K6I4"/>
<evidence type="ECO:0000313" key="3">
    <source>
        <dbReference type="Proteomes" id="UP001165289"/>
    </source>
</evidence>
<dbReference type="EMBL" id="JAKMXF010000133">
    <property type="protein sequence ID" value="KAI6656912.1"/>
    <property type="molecule type" value="Genomic_DNA"/>
</dbReference>
<gene>
    <name evidence="2" type="ORF">LOD99_16214</name>
</gene>
<dbReference type="Proteomes" id="UP001165289">
    <property type="component" value="Unassembled WGS sequence"/>
</dbReference>
<feature type="compositionally biased region" description="Basic and acidic residues" evidence="1">
    <location>
        <begin position="69"/>
        <end position="83"/>
    </location>
</feature>
<organism evidence="2 3">
    <name type="scientific">Oopsacas minuta</name>
    <dbReference type="NCBI Taxonomy" id="111878"/>
    <lineage>
        <taxon>Eukaryota</taxon>
        <taxon>Metazoa</taxon>
        <taxon>Porifera</taxon>
        <taxon>Hexactinellida</taxon>
        <taxon>Hexasterophora</taxon>
        <taxon>Lyssacinosida</taxon>
        <taxon>Leucopsacidae</taxon>
        <taxon>Oopsacas</taxon>
    </lineage>
</organism>
<reference evidence="2 3" key="1">
    <citation type="journal article" date="2023" name="BMC Biol.">
        <title>The compact genome of the sponge Oopsacas minuta (Hexactinellida) is lacking key metazoan core genes.</title>
        <authorList>
            <person name="Santini S."/>
            <person name="Schenkelaars Q."/>
            <person name="Jourda C."/>
            <person name="Duchesne M."/>
            <person name="Belahbib H."/>
            <person name="Rocher C."/>
            <person name="Selva M."/>
            <person name="Riesgo A."/>
            <person name="Vervoort M."/>
            <person name="Leys S.P."/>
            <person name="Kodjabachian L."/>
            <person name="Le Bivic A."/>
            <person name="Borchiellini C."/>
            <person name="Claverie J.M."/>
            <person name="Renard E."/>
        </authorList>
    </citation>
    <scope>NUCLEOTIDE SEQUENCE [LARGE SCALE GENOMIC DNA]</scope>
    <source>
        <strain evidence="2">SPO-2</strain>
    </source>
</reference>
<feature type="compositionally biased region" description="Polar residues" evidence="1">
    <location>
        <begin position="159"/>
        <end position="168"/>
    </location>
</feature>
<proteinExistence type="predicted"/>
<protein>
    <submittedName>
        <fullName evidence="2">Uncharacterized protein</fullName>
    </submittedName>
</protein>
<sequence length="186" mass="20958">MIRSKDEEIQSLQELNSELTADRSEKEHIILELQGLLEQTQNALRESQNHQDKKPWIPNMPSLAFMRGGGEHTHNNIESRDDPNSDFVSFGAYTSGKVPQDPDLWSRPLEENPIRKKQSKTLPSTDPRPSTEPLATILTHPPISPLILMSNEDPLLPTEPQSNTQPTDNAFGHINLDYSLHNGNSH</sequence>
<evidence type="ECO:0000256" key="1">
    <source>
        <dbReference type="SAM" id="MobiDB-lite"/>
    </source>
</evidence>
<keyword evidence="3" id="KW-1185">Reference proteome</keyword>
<comment type="caution">
    <text evidence="2">The sequence shown here is derived from an EMBL/GenBank/DDBJ whole genome shotgun (WGS) entry which is preliminary data.</text>
</comment>
<accession>A0AAV7K6I4</accession>
<evidence type="ECO:0000313" key="2">
    <source>
        <dbReference type="EMBL" id="KAI6656912.1"/>
    </source>
</evidence>
<name>A0AAV7K6I4_9METZ</name>